<evidence type="ECO:0008006" key="3">
    <source>
        <dbReference type="Google" id="ProtNLM"/>
    </source>
</evidence>
<dbReference type="EMBL" id="SIXI01000003">
    <property type="protein sequence ID" value="TBO31116.1"/>
    <property type="molecule type" value="Genomic_DNA"/>
</dbReference>
<dbReference type="AlphaFoldDB" id="A0A4Q9H3T3"/>
<dbReference type="Proteomes" id="UP000292120">
    <property type="component" value="Unassembled WGS sequence"/>
</dbReference>
<keyword evidence="2" id="KW-1185">Reference proteome</keyword>
<organism evidence="1 2">
    <name type="scientific">Aquabacterium lacunae</name>
    <dbReference type="NCBI Taxonomy" id="2528630"/>
    <lineage>
        <taxon>Bacteria</taxon>
        <taxon>Pseudomonadati</taxon>
        <taxon>Pseudomonadota</taxon>
        <taxon>Betaproteobacteria</taxon>
        <taxon>Burkholderiales</taxon>
        <taxon>Aquabacterium</taxon>
    </lineage>
</organism>
<reference evidence="1 2" key="1">
    <citation type="submission" date="2019-02" db="EMBL/GenBank/DDBJ databases">
        <title>Aquabacterium sp. strain KMB7.</title>
        <authorList>
            <person name="Chen W.-M."/>
        </authorList>
    </citation>
    <scope>NUCLEOTIDE SEQUENCE [LARGE SCALE GENOMIC DNA]</scope>
    <source>
        <strain evidence="1 2">KMB7</strain>
    </source>
</reference>
<protein>
    <recommendedName>
        <fullName evidence="3">Transcriptional regulator</fullName>
    </recommendedName>
</protein>
<evidence type="ECO:0000313" key="1">
    <source>
        <dbReference type="EMBL" id="TBO31116.1"/>
    </source>
</evidence>
<accession>A0A4Q9H3T3</accession>
<gene>
    <name evidence="1" type="ORF">EYS42_07645</name>
</gene>
<comment type="caution">
    <text evidence="1">The sequence shown here is derived from an EMBL/GenBank/DDBJ whole genome shotgun (WGS) entry which is preliminary data.</text>
</comment>
<dbReference type="OrthoDB" id="6057673at2"/>
<sequence>MDALLKLSPAQSLLLRTAARRPDGRVISPDTLRGGARVKVLTSLLQRGWIEPADGGHTLTSAGYAATETALAEKVADFGCFC</sequence>
<name>A0A4Q9H3T3_9BURK</name>
<dbReference type="RefSeq" id="WP_130967480.1">
    <property type="nucleotide sequence ID" value="NZ_SIXI01000003.1"/>
</dbReference>
<evidence type="ECO:0000313" key="2">
    <source>
        <dbReference type="Proteomes" id="UP000292120"/>
    </source>
</evidence>
<proteinExistence type="predicted"/>